<comment type="caution">
    <text evidence="1">The sequence shown here is derived from an EMBL/GenBank/DDBJ whole genome shotgun (WGS) entry which is preliminary data.</text>
</comment>
<dbReference type="RefSeq" id="WP_125969203.1">
    <property type="nucleotide sequence ID" value="NZ_QXGK01000033.1"/>
</dbReference>
<dbReference type="AlphaFoldDB" id="A0A430FCP1"/>
<dbReference type="InterPro" id="IPR018579">
    <property type="entry name" value="Restrct_endonuc_II_LlaJI"/>
</dbReference>
<evidence type="ECO:0000313" key="1">
    <source>
        <dbReference type="EMBL" id="RSX50609.1"/>
    </source>
</evidence>
<dbReference type="GO" id="GO:0004519">
    <property type="term" value="F:endonuclease activity"/>
    <property type="evidence" value="ECO:0007669"/>
    <property type="project" value="UniProtKB-KW"/>
</dbReference>
<dbReference type="Proteomes" id="UP000287470">
    <property type="component" value="Unassembled WGS sequence"/>
</dbReference>
<keyword evidence="1" id="KW-0255">Endonuclease</keyword>
<gene>
    <name evidence="1" type="ORF">D2E24_1958</name>
</gene>
<accession>A0A430FCP1</accession>
<keyword evidence="1" id="KW-0378">Hydrolase</keyword>
<dbReference type="OrthoDB" id="9811025at2"/>
<dbReference type="Pfam" id="PF09563">
    <property type="entry name" value="RE_LlaJI"/>
    <property type="match status" value="2"/>
</dbReference>
<evidence type="ECO:0000313" key="2">
    <source>
        <dbReference type="Proteomes" id="UP000287470"/>
    </source>
</evidence>
<sequence length="551" mass="62191">MIGRFFIEEEHYSAERIRDAWTVGDSPLGQSPTGLPETASADIIETLRSMSIGQKPLLQKMSDGYRFNYVGVIAAGGFIFPILPKYYTYGAAEHIPADLAAKALVEALTAIRKYMGEHPNERDELRFTPVETDTSIVQNRLGLYRFLLEDFIQYGVYTNTRRIREHNGEGDIDWPRTIDRIMPMLNGGDPAYMELVTSRRTRESSNFIARIQSAMLTEISVFVENTGLNDILRMPILKQSRETLEDLGDAETLVRSLRRELNVQFETRRKLLLRNMINYFDGRIPAGKTSVTAEGTGSFNLVWEDICKKIFNDTGSKLPKPKWEFLPELTWAVSPSERQEAEAETDDAADENHVSEEIGTADARTLIPDVVNNDSPGGSVFYILDAKYYMPTYTRIEAGGAGTRGRIAHQPGIGDIIKQYFYMMALQRGLRIERDAVDRSGETGTSITVKGNAFILPAQRKLSSDDGPRYLLVQRGRVSLDFMNPPDEGDGFAKMPKSILLYEMDAEQALHMYLEDADASDLSLRYLQAMFDNQDETMNRRIPRIPNGPLT</sequence>
<keyword evidence="1" id="KW-0540">Nuclease</keyword>
<organism evidence="1 2">
    <name type="scientific">Bifidobacterium samirii</name>
    <dbReference type="NCBI Taxonomy" id="2306974"/>
    <lineage>
        <taxon>Bacteria</taxon>
        <taxon>Bacillati</taxon>
        <taxon>Actinomycetota</taxon>
        <taxon>Actinomycetes</taxon>
        <taxon>Bifidobacteriales</taxon>
        <taxon>Bifidobacteriaceae</taxon>
        <taxon>Bifidobacterium</taxon>
    </lineage>
</organism>
<keyword evidence="2" id="KW-1185">Reference proteome</keyword>
<proteinExistence type="predicted"/>
<protein>
    <submittedName>
        <fullName evidence="1">LlaJI family restriction endonuclease</fullName>
    </submittedName>
</protein>
<dbReference type="EMBL" id="QXGK01000033">
    <property type="protein sequence ID" value="RSX50609.1"/>
    <property type="molecule type" value="Genomic_DNA"/>
</dbReference>
<reference evidence="1 2" key="1">
    <citation type="submission" date="2018-09" db="EMBL/GenBank/DDBJ databases">
        <title>Characterization of the phylogenetic diversity of five novel species belonging to the genus Bifidobacterium.</title>
        <authorList>
            <person name="Lugli G.A."/>
            <person name="Duranti S."/>
            <person name="Milani C."/>
        </authorList>
    </citation>
    <scope>NUCLEOTIDE SEQUENCE [LARGE SCALE GENOMIC DNA]</scope>
    <source>
        <strain evidence="1 2">2033B</strain>
    </source>
</reference>
<name>A0A430FCP1_9BIFI</name>